<name>M1WR60_9NOST</name>
<gene>
    <name evidence="1" type="ORF">RINTHH_5840</name>
</gene>
<accession>M1WR60</accession>
<keyword evidence="2" id="KW-1185">Reference proteome</keyword>
<organism evidence="1 2">
    <name type="scientific">Richelia intracellularis HH01</name>
    <dbReference type="NCBI Taxonomy" id="1165094"/>
    <lineage>
        <taxon>Bacteria</taxon>
        <taxon>Bacillati</taxon>
        <taxon>Cyanobacteriota</taxon>
        <taxon>Cyanophyceae</taxon>
        <taxon>Nostocales</taxon>
        <taxon>Nostocaceae</taxon>
        <taxon>Richelia</taxon>
    </lineage>
</organism>
<sequence length="62" mass="7376">MNGFFQRFFRQHIKVKAAIEKAVNLYYSFRFCFDHRLDLIISDTHQIELVSISISTFCIDSD</sequence>
<evidence type="ECO:0000313" key="2">
    <source>
        <dbReference type="Proteomes" id="UP000053051"/>
    </source>
</evidence>
<dbReference type="EMBL" id="CAIY01000027">
    <property type="protein sequence ID" value="CCH66739.1"/>
    <property type="molecule type" value="Genomic_DNA"/>
</dbReference>
<reference evidence="1 2" key="1">
    <citation type="submission" date="2012-05" db="EMBL/GenBank/DDBJ databases">
        <authorList>
            <person name="Hilton J."/>
        </authorList>
    </citation>
    <scope>NUCLEOTIDE SEQUENCE [LARGE SCALE GENOMIC DNA]</scope>
    <source>
        <strain evidence="1 2">HH01</strain>
    </source>
</reference>
<protein>
    <submittedName>
        <fullName evidence="1">Uncharacterized protein</fullName>
    </submittedName>
</protein>
<proteinExistence type="predicted"/>
<reference evidence="2" key="2">
    <citation type="submission" date="2016-01" db="EMBL/GenBank/DDBJ databases">
        <title>Diatom-associated endosymboitic cyanobacterium lacks core nitrogen metabolism enzymes.</title>
        <authorList>
            <person name="Hilton J.A."/>
            <person name="Foster R.A."/>
            <person name="Tripp H.J."/>
            <person name="Carter B.J."/>
            <person name="Zehr J.P."/>
            <person name="Villareal T.A."/>
        </authorList>
    </citation>
    <scope>NUCLEOTIDE SEQUENCE [LARGE SCALE GENOMIC DNA]</scope>
    <source>
        <strain evidence="2">HH01</strain>
    </source>
</reference>
<dbReference type="AlphaFoldDB" id="M1WR60"/>
<evidence type="ECO:0000313" key="1">
    <source>
        <dbReference type="EMBL" id="CCH66739.1"/>
    </source>
</evidence>
<comment type="caution">
    <text evidence="1">The sequence shown here is derived from an EMBL/GenBank/DDBJ whole genome shotgun (WGS) entry which is preliminary data.</text>
</comment>
<dbReference type="Proteomes" id="UP000053051">
    <property type="component" value="Unassembled WGS sequence"/>
</dbReference>